<dbReference type="InterPro" id="IPR036434">
    <property type="entry name" value="Beta_cellobiohydrolase_sf"/>
</dbReference>
<dbReference type="GO" id="GO:0030245">
    <property type="term" value="P:cellulose catabolic process"/>
    <property type="evidence" value="ECO:0007669"/>
    <property type="project" value="InterPro"/>
</dbReference>
<name>A0A5C3M2D8_9AGAR</name>
<feature type="non-terminal residue" evidence="1">
    <location>
        <position position="66"/>
    </location>
</feature>
<dbReference type="Pfam" id="PF01341">
    <property type="entry name" value="Glyco_hydro_6"/>
    <property type="match status" value="1"/>
</dbReference>
<dbReference type="GO" id="GO:0004553">
    <property type="term" value="F:hydrolase activity, hydrolyzing O-glycosyl compounds"/>
    <property type="evidence" value="ECO:0007669"/>
    <property type="project" value="InterPro"/>
</dbReference>
<feature type="non-terminal residue" evidence="1">
    <location>
        <position position="1"/>
    </location>
</feature>
<sequence>EYFDPVSLIHLEYLSHVHVVAVSEPNAITNLATILNAPKCSGAQAAYKSGVTCALRQLNSVSIYMY</sequence>
<proteinExistence type="predicted"/>
<dbReference type="Gene3D" id="3.20.20.40">
    <property type="entry name" value="1, 4-beta cellobiohydrolase"/>
    <property type="match status" value="1"/>
</dbReference>
<dbReference type="InterPro" id="IPR016288">
    <property type="entry name" value="Beta_cellobiohydrolase"/>
</dbReference>
<dbReference type="AlphaFoldDB" id="A0A5C3M2D8"/>
<keyword evidence="2" id="KW-1185">Reference proteome</keyword>
<dbReference type="STRING" id="68775.A0A5C3M2D8"/>
<dbReference type="SUPFAM" id="SSF51989">
    <property type="entry name" value="Glycosyl hydrolases family 6, cellulases"/>
    <property type="match status" value="1"/>
</dbReference>
<protein>
    <submittedName>
        <fullName evidence="1">Uncharacterized protein</fullName>
    </submittedName>
</protein>
<organism evidence="1 2">
    <name type="scientific">Crucibulum laeve</name>
    <dbReference type="NCBI Taxonomy" id="68775"/>
    <lineage>
        <taxon>Eukaryota</taxon>
        <taxon>Fungi</taxon>
        <taxon>Dikarya</taxon>
        <taxon>Basidiomycota</taxon>
        <taxon>Agaricomycotina</taxon>
        <taxon>Agaricomycetes</taxon>
        <taxon>Agaricomycetidae</taxon>
        <taxon>Agaricales</taxon>
        <taxon>Agaricineae</taxon>
        <taxon>Nidulariaceae</taxon>
        <taxon>Crucibulum</taxon>
    </lineage>
</organism>
<gene>
    <name evidence="1" type="ORF">BDQ12DRAFT_578972</name>
</gene>
<reference evidence="1 2" key="1">
    <citation type="journal article" date="2019" name="Nat. Ecol. Evol.">
        <title>Megaphylogeny resolves global patterns of mushroom evolution.</title>
        <authorList>
            <person name="Varga T."/>
            <person name="Krizsan K."/>
            <person name="Foldi C."/>
            <person name="Dima B."/>
            <person name="Sanchez-Garcia M."/>
            <person name="Sanchez-Ramirez S."/>
            <person name="Szollosi G.J."/>
            <person name="Szarkandi J.G."/>
            <person name="Papp V."/>
            <person name="Albert L."/>
            <person name="Andreopoulos W."/>
            <person name="Angelini C."/>
            <person name="Antonin V."/>
            <person name="Barry K.W."/>
            <person name="Bougher N.L."/>
            <person name="Buchanan P."/>
            <person name="Buyck B."/>
            <person name="Bense V."/>
            <person name="Catcheside P."/>
            <person name="Chovatia M."/>
            <person name="Cooper J."/>
            <person name="Damon W."/>
            <person name="Desjardin D."/>
            <person name="Finy P."/>
            <person name="Geml J."/>
            <person name="Haridas S."/>
            <person name="Hughes K."/>
            <person name="Justo A."/>
            <person name="Karasinski D."/>
            <person name="Kautmanova I."/>
            <person name="Kiss B."/>
            <person name="Kocsube S."/>
            <person name="Kotiranta H."/>
            <person name="LaButti K.M."/>
            <person name="Lechner B.E."/>
            <person name="Liimatainen K."/>
            <person name="Lipzen A."/>
            <person name="Lukacs Z."/>
            <person name="Mihaltcheva S."/>
            <person name="Morgado L.N."/>
            <person name="Niskanen T."/>
            <person name="Noordeloos M.E."/>
            <person name="Ohm R.A."/>
            <person name="Ortiz-Santana B."/>
            <person name="Ovrebo C."/>
            <person name="Racz N."/>
            <person name="Riley R."/>
            <person name="Savchenko A."/>
            <person name="Shiryaev A."/>
            <person name="Soop K."/>
            <person name="Spirin V."/>
            <person name="Szebenyi C."/>
            <person name="Tomsovsky M."/>
            <person name="Tulloss R.E."/>
            <person name="Uehling J."/>
            <person name="Grigoriev I.V."/>
            <person name="Vagvolgyi C."/>
            <person name="Papp T."/>
            <person name="Martin F.M."/>
            <person name="Miettinen O."/>
            <person name="Hibbett D.S."/>
            <person name="Nagy L.G."/>
        </authorList>
    </citation>
    <scope>NUCLEOTIDE SEQUENCE [LARGE SCALE GENOMIC DNA]</scope>
    <source>
        <strain evidence="1 2">CBS 166.37</strain>
    </source>
</reference>
<accession>A0A5C3M2D8</accession>
<evidence type="ECO:0000313" key="1">
    <source>
        <dbReference type="EMBL" id="TFK35191.1"/>
    </source>
</evidence>
<dbReference type="OrthoDB" id="64893at2759"/>
<evidence type="ECO:0000313" key="2">
    <source>
        <dbReference type="Proteomes" id="UP000308652"/>
    </source>
</evidence>
<dbReference type="Proteomes" id="UP000308652">
    <property type="component" value="Unassembled WGS sequence"/>
</dbReference>
<dbReference type="EMBL" id="ML213624">
    <property type="protein sequence ID" value="TFK35191.1"/>
    <property type="molecule type" value="Genomic_DNA"/>
</dbReference>